<reference evidence="2" key="2">
    <citation type="submission" date="2018-04" db="EMBL/GenBank/DDBJ databases">
        <title>OnivRS2 (Oryza nivara Reference Sequence Version 2).</title>
        <authorList>
            <person name="Zhang J."/>
            <person name="Kudrna D."/>
            <person name="Lee S."/>
            <person name="Talag J."/>
            <person name="Rajasekar S."/>
            <person name="Welchert J."/>
            <person name="Hsing Y.-I."/>
            <person name="Wing R.A."/>
        </authorList>
    </citation>
    <scope>NUCLEOTIDE SEQUENCE [LARGE SCALE GENOMIC DNA]</scope>
    <source>
        <strain evidence="2">SL10</strain>
    </source>
</reference>
<name>A0A0E0IHP1_ORYNI</name>
<reference evidence="2" key="1">
    <citation type="submission" date="2015-04" db="UniProtKB">
        <authorList>
            <consortium name="EnsemblPlants"/>
        </authorList>
    </citation>
    <scope>IDENTIFICATION</scope>
    <source>
        <strain evidence="2">SL10</strain>
    </source>
</reference>
<protein>
    <submittedName>
        <fullName evidence="2">Uncharacterized protein</fullName>
    </submittedName>
</protein>
<dbReference type="OMA" id="IIRSCTA"/>
<dbReference type="AlphaFoldDB" id="A0A0E0IHP1"/>
<keyword evidence="3" id="KW-1185">Reference proteome</keyword>
<dbReference type="Gramene" id="ONIVA09G04800.1">
    <property type="protein sequence ID" value="ONIVA09G04800.1"/>
    <property type="gene ID" value="ONIVA09G04800"/>
</dbReference>
<evidence type="ECO:0000313" key="2">
    <source>
        <dbReference type="EnsemblPlants" id="ONIVA09G04800.1"/>
    </source>
</evidence>
<evidence type="ECO:0000313" key="3">
    <source>
        <dbReference type="Proteomes" id="UP000006591"/>
    </source>
</evidence>
<keyword evidence="1" id="KW-0812">Transmembrane</keyword>
<dbReference type="PANTHER" id="PTHR31170:SF18">
    <property type="entry name" value="(WILD MALAYSIAN BANANA) HYPOTHETICAL PROTEIN"/>
    <property type="match status" value="1"/>
</dbReference>
<keyword evidence="1" id="KW-0472">Membrane</keyword>
<dbReference type="PANTHER" id="PTHR31170">
    <property type="entry name" value="BNAC04G53230D PROTEIN"/>
    <property type="match status" value="1"/>
</dbReference>
<dbReference type="Pfam" id="PF03140">
    <property type="entry name" value="DUF247"/>
    <property type="match status" value="1"/>
</dbReference>
<proteinExistence type="predicted"/>
<keyword evidence="1" id="KW-1133">Transmembrane helix</keyword>
<sequence>MTIDIESLVKDVKICWQRAEGAKSRSGCKIPSLDQRDRPAAMCIGPNHHNPFYRQMEEEKKAMLYSILTQVDEQHKAAVLTRLMDAIKALENEARDHYLDRAESMSSSEFVQMLVIDGCYILGKFVLPHSCCPSTSDDGAQNGSAMQNMELVRDVFYRLDNQIPFCVLDEIHKVLHGKIIRSCTAVADVLVTHVGDLLENLSYSRVHALDVHASPWHLLHLLHTRLQPTAEWGSEKPTKGAAAHVVVSCASTPGFYRWRPATQYDAAGVRFRKFDGSSCILDVKLDGATLRVPSLVVDTNTYALLRNLMMLEQHNPDQLGSHVTAYCVFLSQLAGTPGDVALLARKGIIVHLLPSDSDVAVMFAGLCVGITIGMDEPKHNYLHKERNDLERIYNSRLMVQHTRNCMTLPHRNPMLVVALLAATLGLVCLLLQAIYTMKSYYSHRSTGWHHHHRHAHRDVKREEVAGGYAGGDGATEEGGGRPTPMTLLYAPSSLKQRYKQKQVGSIPLKKLNGALVD</sequence>
<dbReference type="EnsemblPlants" id="ONIVA09G04800.1">
    <property type="protein sequence ID" value="ONIVA09G04800.1"/>
    <property type="gene ID" value="ONIVA09G04800"/>
</dbReference>
<dbReference type="eggNOG" id="ENOG502RY48">
    <property type="taxonomic scope" value="Eukaryota"/>
</dbReference>
<dbReference type="STRING" id="4536.A0A0E0IHP1"/>
<accession>A0A0E0IHP1</accession>
<feature type="transmembrane region" description="Helical" evidence="1">
    <location>
        <begin position="414"/>
        <end position="435"/>
    </location>
</feature>
<organism evidence="2">
    <name type="scientific">Oryza nivara</name>
    <name type="common">Indian wild rice</name>
    <name type="synonym">Oryza sativa f. spontanea</name>
    <dbReference type="NCBI Taxonomy" id="4536"/>
    <lineage>
        <taxon>Eukaryota</taxon>
        <taxon>Viridiplantae</taxon>
        <taxon>Streptophyta</taxon>
        <taxon>Embryophyta</taxon>
        <taxon>Tracheophyta</taxon>
        <taxon>Spermatophyta</taxon>
        <taxon>Magnoliopsida</taxon>
        <taxon>Liliopsida</taxon>
        <taxon>Poales</taxon>
        <taxon>Poaceae</taxon>
        <taxon>BOP clade</taxon>
        <taxon>Oryzoideae</taxon>
        <taxon>Oryzeae</taxon>
        <taxon>Oryzinae</taxon>
        <taxon>Oryza</taxon>
    </lineage>
</organism>
<dbReference type="Proteomes" id="UP000006591">
    <property type="component" value="Chromosome 9"/>
</dbReference>
<dbReference type="InterPro" id="IPR004158">
    <property type="entry name" value="DUF247_pln"/>
</dbReference>
<evidence type="ECO:0000256" key="1">
    <source>
        <dbReference type="SAM" id="Phobius"/>
    </source>
</evidence>
<dbReference type="HOGENOM" id="CLU_020188_5_3_1"/>